<dbReference type="Proteomes" id="UP000095280">
    <property type="component" value="Unplaced"/>
</dbReference>
<keyword evidence="2" id="KW-1185">Reference proteome</keyword>
<dbReference type="WBParaSite" id="maker-unitig_42101-snap-gene-0.1-mRNA-1">
    <property type="protein sequence ID" value="maker-unitig_42101-snap-gene-0.1-mRNA-1"/>
    <property type="gene ID" value="maker-unitig_42101-snap-gene-0.1"/>
</dbReference>
<feature type="region of interest" description="Disordered" evidence="1">
    <location>
        <begin position="30"/>
        <end position="77"/>
    </location>
</feature>
<evidence type="ECO:0000313" key="2">
    <source>
        <dbReference type="Proteomes" id="UP000095280"/>
    </source>
</evidence>
<evidence type="ECO:0000313" key="3">
    <source>
        <dbReference type="WBParaSite" id="maker-unitig_42101-snap-gene-0.1-mRNA-1"/>
    </source>
</evidence>
<name>A0A1I8FND9_9PLAT</name>
<sequence length="120" mass="12982">SRVKFDERGDRSSKVEFYQLRNLVAKYDPISPEDQLDQGTLVSGGLASSRRTTGGDSQPADWKARPPSPSSQSPRWHGSVCGAVAVNFHYRKLRLIKMSSPLVNNVIGALAASCATPPAL</sequence>
<accession>A0A1I8FND9</accession>
<protein>
    <submittedName>
        <fullName evidence="3">DWNN domain-containing protein</fullName>
    </submittedName>
</protein>
<dbReference type="AlphaFoldDB" id="A0A1I8FND9"/>
<proteinExistence type="predicted"/>
<reference evidence="3" key="1">
    <citation type="submission" date="2016-11" db="UniProtKB">
        <authorList>
            <consortium name="WormBaseParasite"/>
        </authorList>
    </citation>
    <scope>IDENTIFICATION</scope>
</reference>
<organism evidence="2 3">
    <name type="scientific">Macrostomum lignano</name>
    <dbReference type="NCBI Taxonomy" id="282301"/>
    <lineage>
        <taxon>Eukaryota</taxon>
        <taxon>Metazoa</taxon>
        <taxon>Spiralia</taxon>
        <taxon>Lophotrochozoa</taxon>
        <taxon>Platyhelminthes</taxon>
        <taxon>Rhabditophora</taxon>
        <taxon>Macrostomorpha</taxon>
        <taxon>Macrostomida</taxon>
        <taxon>Macrostomidae</taxon>
        <taxon>Macrostomum</taxon>
    </lineage>
</organism>
<evidence type="ECO:0000256" key="1">
    <source>
        <dbReference type="SAM" id="MobiDB-lite"/>
    </source>
</evidence>